<keyword evidence="8" id="KW-0804">Transcription</keyword>
<dbReference type="GO" id="GO:0046872">
    <property type="term" value="F:metal ion binding"/>
    <property type="evidence" value="ECO:0007669"/>
    <property type="project" value="UniProtKB-KW"/>
</dbReference>
<keyword evidence="5" id="KW-0805">Transcription regulation</keyword>
<dbReference type="Pfam" id="PF05280">
    <property type="entry name" value="FlhC"/>
    <property type="match status" value="1"/>
</dbReference>
<dbReference type="SUPFAM" id="SSF160930">
    <property type="entry name" value="FlhC-like"/>
    <property type="match status" value="1"/>
</dbReference>
<evidence type="ECO:0000256" key="5">
    <source>
        <dbReference type="ARBA" id="ARBA00023015"/>
    </source>
</evidence>
<gene>
    <name evidence="9" type="ORF">DQK32_27250</name>
</gene>
<evidence type="ECO:0000313" key="9">
    <source>
        <dbReference type="EMBL" id="EBS4549506.1"/>
    </source>
</evidence>
<evidence type="ECO:0000256" key="6">
    <source>
        <dbReference type="ARBA" id="ARBA00023125"/>
    </source>
</evidence>
<evidence type="ECO:0000256" key="7">
    <source>
        <dbReference type="ARBA" id="ARBA00023159"/>
    </source>
</evidence>
<dbReference type="GO" id="GO:0045893">
    <property type="term" value="P:positive regulation of DNA-templated transcription"/>
    <property type="evidence" value="ECO:0007669"/>
    <property type="project" value="InterPro"/>
</dbReference>
<keyword evidence="7" id="KW-0010">Activator</keyword>
<keyword evidence="2" id="KW-0479">Metal-binding</keyword>
<dbReference type="GO" id="GO:0003677">
    <property type="term" value="F:DNA binding"/>
    <property type="evidence" value="ECO:0007669"/>
    <property type="project" value="UniProtKB-KW"/>
</dbReference>
<evidence type="ECO:0000256" key="4">
    <source>
        <dbReference type="ARBA" id="ARBA00022833"/>
    </source>
</evidence>
<keyword evidence="3" id="KW-1005">Bacterial flagellum biogenesis</keyword>
<protein>
    <submittedName>
        <fullName evidence="9">Transcriptional regulator FlhC</fullName>
    </submittedName>
</protein>
<feature type="non-terminal residue" evidence="9">
    <location>
        <position position="1"/>
    </location>
</feature>
<dbReference type="InterPro" id="IPR007944">
    <property type="entry name" value="FlhC"/>
</dbReference>
<evidence type="ECO:0000256" key="2">
    <source>
        <dbReference type="ARBA" id="ARBA00022723"/>
    </source>
</evidence>
<proteinExistence type="predicted"/>
<dbReference type="Proteomes" id="UP000839885">
    <property type="component" value="Unassembled WGS sequence"/>
</dbReference>
<dbReference type="GO" id="GO:0044781">
    <property type="term" value="P:bacterial-type flagellum organization"/>
    <property type="evidence" value="ECO:0007669"/>
    <property type="project" value="UniProtKB-KW"/>
</dbReference>
<dbReference type="GO" id="GO:1902208">
    <property type="term" value="P:regulation of bacterial-type flagellum assembly"/>
    <property type="evidence" value="ECO:0007669"/>
    <property type="project" value="InterPro"/>
</dbReference>
<reference evidence="9" key="1">
    <citation type="submission" date="2018-06" db="EMBL/GenBank/DDBJ databases">
        <authorList>
            <person name="Ashton P.M."/>
            <person name="Dallman T."/>
            <person name="Nair S."/>
            <person name="De Pinna E."/>
            <person name="Peters T."/>
            <person name="Grant K."/>
        </authorList>
    </citation>
    <scope>NUCLEOTIDE SEQUENCE [LARGE SCALE GENOMIC DNA]</scope>
    <source>
        <strain evidence="9">160804</strain>
    </source>
</reference>
<name>A0A5U9VV37_SALNE</name>
<evidence type="ECO:0000256" key="8">
    <source>
        <dbReference type="ARBA" id="ARBA00023163"/>
    </source>
</evidence>
<keyword evidence="1" id="KW-0963">Cytoplasm</keyword>
<evidence type="ECO:0000256" key="3">
    <source>
        <dbReference type="ARBA" id="ARBA00022795"/>
    </source>
</evidence>
<keyword evidence="4" id="KW-0862">Zinc</keyword>
<sequence length="54" mass="5952">AWILRRFVDSGILSYTPCCKCGGKFITHAGEPVHGYQCVMCHPPSRAVKKAAME</sequence>
<dbReference type="EMBL" id="AAGVNP010000387">
    <property type="protein sequence ID" value="EBS4549506.1"/>
    <property type="molecule type" value="Genomic_DNA"/>
</dbReference>
<keyword evidence="6" id="KW-0238">DNA-binding</keyword>
<dbReference type="AlphaFoldDB" id="A0A5U9VV37"/>
<evidence type="ECO:0000256" key="1">
    <source>
        <dbReference type="ARBA" id="ARBA00022490"/>
    </source>
</evidence>
<organism evidence="9">
    <name type="scientific">Salmonella newport</name>
    <dbReference type="NCBI Taxonomy" id="108619"/>
    <lineage>
        <taxon>Bacteria</taxon>
        <taxon>Pseudomonadati</taxon>
        <taxon>Pseudomonadota</taxon>
        <taxon>Gammaproteobacteria</taxon>
        <taxon>Enterobacterales</taxon>
        <taxon>Enterobacteriaceae</taxon>
        <taxon>Salmonella</taxon>
    </lineage>
</organism>
<comment type="caution">
    <text evidence="9">The sequence shown here is derived from an EMBL/GenBank/DDBJ whole genome shotgun (WGS) entry which is preliminary data.</text>
</comment>
<accession>A0A5U9VV37</accession>